<comment type="similarity">
    <text evidence="3">Belongs to the P4HA family.</text>
</comment>
<evidence type="ECO:0000256" key="11">
    <source>
        <dbReference type="ARBA" id="ARBA00023004"/>
    </source>
</evidence>
<dbReference type="Proteomes" id="UP000822688">
    <property type="component" value="Chromosome 4"/>
</dbReference>
<accession>A0A8T0IBC7</accession>
<dbReference type="EC" id="1.14.11.2" evidence="4"/>
<gene>
    <name evidence="16" type="ORF">KC19_4G157300</name>
</gene>
<dbReference type="GO" id="GO:0031418">
    <property type="term" value="F:L-ascorbic acid binding"/>
    <property type="evidence" value="ECO:0007669"/>
    <property type="project" value="InterPro"/>
</dbReference>
<dbReference type="GO" id="GO:0004656">
    <property type="term" value="F:procollagen-proline 4-dioxygenase activity"/>
    <property type="evidence" value="ECO:0007669"/>
    <property type="project" value="UniProtKB-EC"/>
</dbReference>
<keyword evidence="10" id="KW-0560">Oxidoreductase</keyword>
<evidence type="ECO:0000313" key="17">
    <source>
        <dbReference type="Proteomes" id="UP000822688"/>
    </source>
</evidence>
<feature type="domain" description="Fe2OG dioxygenase" evidence="15">
    <location>
        <begin position="102"/>
        <end position="222"/>
    </location>
</feature>
<dbReference type="GO" id="GO:0005506">
    <property type="term" value="F:iron ion binding"/>
    <property type="evidence" value="ECO:0007669"/>
    <property type="project" value="InterPro"/>
</dbReference>
<dbReference type="GO" id="GO:0005789">
    <property type="term" value="C:endoplasmic reticulum membrane"/>
    <property type="evidence" value="ECO:0007669"/>
    <property type="project" value="UniProtKB-SubCell"/>
</dbReference>
<keyword evidence="9" id="KW-1133">Transmembrane helix</keyword>
<dbReference type="Pfam" id="PF13640">
    <property type="entry name" value="2OG-FeII_Oxy_3"/>
    <property type="match status" value="1"/>
</dbReference>
<evidence type="ECO:0000256" key="4">
    <source>
        <dbReference type="ARBA" id="ARBA00012269"/>
    </source>
</evidence>
<keyword evidence="12" id="KW-0472">Membrane</keyword>
<dbReference type="PROSITE" id="PS51471">
    <property type="entry name" value="FE2OG_OXY"/>
    <property type="match status" value="1"/>
</dbReference>
<comment type="cofactor">
    <cofactor evidence="1">
        <name>L-ascorbate</name>
        <dbReference type="ChEBI" id="CHEBI:38290"/>
    </cofactor>
</comment>
<keyword evidence="5" id="KW-0812">Transmembrane</keyword>
<evidence type="ECO:0000259" key="15">
    <source>
        <dbReference type="PROSITE" id="PS51471"/>
    </source>
</evidence>
<dbReference type="PANTHER" id="PTHR10869:SF238">
    <property type="entry name" value="PROLYL 4-HYDROXYLASE 6-RELATED"/>
    <property type="match status" value="1"/>
</dbReference>
<evidence type="ECO:0000313" key="16">
    <source>
        <dbReference type="EMBL" id="KAG0580216.1"/>
    </source>
</evidence>
<organism evidence="16 17">
    <name type="scientific">Ceratodon purpureus</name>
    <name type="common">Fire moss</name>
    <name type="synonym">Dicranum purpureum</name>
    <dbReference type="NCBI Taxonomy" id="3225"/>
    <lineage>
        <taxon>Eukaryota</taxon>
        <taxon>Viridiplantae</taxon>
        <taxon>Streptophyta</taxon>
        <taxon>Embryophyta</taxon>
        <taxon>Bryophyta</taxon>
        <taxon>Bryophytina</taxon>
        <taxon>Bryopsida</taxon>
        <taxon>Dicranidae</taxon>
        <taxon>Pseudoditrichales</taxon>
        <taxon>Ditrichaceae</taxon>
        <taxon>Ceratodon</taxon>
    </lineage>
</organism>
<evidence type="ECO:0000256" key="7">
    <source>
        <dbReference type="ARBA" id="ARBA00022964"/>
    </source>
</evidence>
<dbReference type="InterPro" id="IPR045054">
    <property type="entry name" value="P4HA-like"/>
</dbReference>
<evidence type="ECO:0000256" key="13">
    <source>
        <dbReference type="ARBA" id="ARBA00023180"/>
    </source>
</evidence>
<reference evidence="16" key="1">
    <citation type="submission" date="2020-06" db="EMBL/GenBank/DDBJ databases">
        <title>WGS assembly of Ceratodon purpureus strain R40.</title>
        <authorList>
            <person name="Carey S.B."/>
            <person name="Jenkins J."/>
            <person name="Shu S."/>
            <person name="Lovell J.T."/>
            <person name="Sreedasyam A."/>
            <person name="Maumus F."/>
            <person name="Tiley G.P."/>
            <person name="Fernandez-Pozo N."/>
            <person name="Barry K."/>
            <person name="Chen C."/>
            <person name="Wang M."/>
            <person name="Lipzen A."/>
            <person name="Daum C."/>
            <person name="Saski C.A."/>
            <person name="Payton A.C."/>
            <person name="Mcbreen J.C."/>
            <person name="Conrad R.E."/>
            <person name="Kollar L.M."/>
            <person name="Olsson S."/>
            <person name="Huttunen S."/>
            <person name="Landis J.B."/>
            <person name="Wickett N.J."/>
            <person name="Johnson M.G."/>
            <person name="Rensing S.A."/>
            <person name="Grimwood J."/>
            <person name="Schmutz J."/>
            <person name="Mcdaniel S.F."/>
        </authorList>
    </citation>
    <scope>NUCLEOTIDE SEQUENCE</scope>
    <source>
        <strain evidence="16">R40</strain>
    </source>
</reference>
<keyword evidence="6" id="KW-0479">Metal-binding</keyword>
<proteinExistence type="inferred from homology"/>
<comment type="catalytic activity">
    <reaction evidence="14">
        <text>L-prolyl-[collagen] + 2-oxoglutarate + O2 = trans-4-hydroxy-L-prolyl-[collagen] + succinate + CO2</text>
        <dbReference type="Rhea" id="RHEA:18945"/>
        <dbReference type="Rhea" id="RHEA-COMP:11676"/>
        <dbReference type="Rhea" id="RHEA-COMP:11680"/>
        <dbReference type="ChEBI" id="CHEBI:15379"/>
        <dbReference type="ChEBI" id="CHEBI:16526"/>
        <dbReference type="ChEBI" id="CHEBI:16810"/>
        <dbReference type="ChEBI" id="CHEBI:30031"/>
        <dbReference type="ChEBI" id="CHEBI:50342"/>
        <dbReference type="ChEBI" id="CHEBI:61965"/>
        <dbReference type="EC" id="1.14.11.2"/>
    </reaction>
</comment>
<dbReference type="EMBL" id="CM026424">
    <property type="protein sequence ID" value="KAG0580216.1"/>
    <property type="molecule type" value="Genomic_DNA"/>
</dbReference>
<evidence type="ECO:0000256" key="1">
    <source>
        <dbReference type="ARBA" id="ARBA00001961"/>
    </source>
</evidence>
<protein>
    <recommendedName>
        <fullName evidence="4">procollagen-proline 4-dioxygenase</fullName>
        <ecNumber evidence="4">1.14.11.2</ecNumber>
    </recommendedName>
</protein>
<keyword evidence="13" id="KW-0325">Glycoprotein</keyword>
<evidence type="ECO:0000256" key="12">
    <source>
        <dbReference type="ARBA" id="ARBA00023136"/>
    </source>
</evidence>
<evidence type="ECO:0000256" key="9">
    <source>
        <dbReference type="ARBA" id="ARBA00022989"/>
    </source>
</evidence>
<sequence length="276" mass="31283">MRSKQNVGFQDKITIYSSKIRILSWKPRVFLYKQFLTSEECNHLIDLAKDRLEESRVIISEGKIVKNNFRTSSQAWIPRNHDIIVSGIERKISKWSMLPPDHGEQLQVLKYEVGGQFKPHYDHIPNVQSDQRGGPRVATIIIFLSNVTKGGETAFPYGKSSAKFDDSWSECGKSGLGIKPRRGDALLFYTLDPAGRQDTFSLHAGCPVLEGTKWSATKWLHMHPFDVPNLDILEDFDPDCAIWAKSGECERNPEVMVGNAKNIGLCQKSCKLLKYI</sequence>
<dbReference type="SMART" id="SM00702">
    <property type="entry name" value="P4Hc"/>
    <property type="match status" value="1"/>
</dbReference>
<keyword evidence="11" id="KW-0408">Iron</keyword>
<dbReference type="Gene3D" id="2.60.120.620">
    <property type="entry name" value="q2cbj1_9rhob like domain"/>
    <property type="match status" value="1"/>
</dbReference>
<dbReference type="PANTHER" id="PTHR10869">
    <property type="entry name" value="PROLYL 4-HYDROXYLASE ALPHA SUBUNIT"/>
    <property type="match status" value="1"/>
</dbReference>
<dbReference type="AlphaFoldDB" id="A0A8T0IBC7"/>
<evidence type="ECO:0000256" key="6">
    <source>
        <dbReference type="ARBA" id="ARBA00022723"/>
    </source>
</evidence>
<name>A0A8T0IBC7_CERPU</name>
<dbReference type="InterPro" id="IPR005123">
    <property type="entry name" value="Oxoglu/Fe-dep_dioxygenase_dom"/>
</dbReference>
<evidence type="ECO:0000256" key="14">
    <source>
        <dbReference type="ARBA" id="ARBA00049169"/>
    </source>
</evidence>
<keyword evidence="8" id="KW-0735">Signal-anchor</keyword>
<dbReference type="FunFam" id="2.60.120.620:FF:000002">
    <property type="entry name" value="Prolyl 4-hydroxylase 4"/>
    <property type="match status" value="1"/>
</dbReference>
<keyword evidence="17" id="KW-1185">Reference proteome</keyword>
<comment type="subcellular location">
    <subcellularLocation>
        <location evidence="2">Endoplasmic reticulum membrane</location>
        <topology evidence="2">Single-pass type II membrane protein</topology>
    </subcellularLocation>
</comment>
<keyword evidence="7" id="KW-0223">Dioxygenase</keyword>
<evidence type="ECO:0000256" key="8">
    <source>
        <dbReference type="ARBA" id="ARBA00022968"/>
    </source>
</evidence>
<comment type="caution">
    <text evidence="16">The sequence shown here is derived from an EMBL/GenBank/DDBJ whole genome shotgun (WGS) entry which is preliminary data.</text>
</comment>
<dbReference type="InterPro" id="IPR006620">
    <property type="entry name" value="Pro_4_hyd_alph"/>
</dbReference>
<evidence type="ECO:0000256" key="10">
    <source>
        <dbReference type="ARBA" id="ARBA00023002"/>
    </source>
</evidence>
<dbReference type="InterPro" id="IPR044862">
    <property type="entry name" value="Pro_4_hyd_alph_FE2OG_OXY"/>
</dbReference>
<evidence type="ECO:0000256" key="2">
    <source>
        <dbReference type="ARBA" id="ARBA00004648"/>
    </source>
</evidence>
<evidence type="ECO:0000256" key="5">
    <source>
        <dbReference type="ARBA" id="ARBA00022692"/>
    </source>
</evidence>
<evidence type="ECO:0000256" key="3">
    <source>
        <dbReference type="ARBA" id="ARBA00006511"/>
    </source>
</evidence>